<comment type="caution">
    <text evidence="6">The sequence shown here is derived from an EMBL/GenBank/DDBJ whole genome shotgun (WGS) entry which is preliminary data.</text>
</comment>
<proteinExistence type="predicted"/>
<keyword evidence="4" id="KW-0175">Coiled coil</keyword>
<dbReference type="Gene3D" id="3.30.565.10">
    <property type="entry name" value="Histidine kinase-like ATPase, C-terminal domain"/>
    <property type="match status" value="1"/>
</dbReference>
<keyword evidence="6" id="KW-0067">ATP-binding</keyword>
<dbReference type="InterPro" id="IPR004358">
    <property type="entry name" value="Sig_transdc_His_kin-like_C"/>
</dbReference>
<dbReference type="EC" id="2.7.13.3" evidence="2"/>
<dbReference type="PANTHER" id="PTHR43102:SF2">
    <property type="entry name" value="GAF DOMAIN-CONTAINING PROTEIN"/>
    <property type="match status" value="1"/>
</dbReference>
<name>A0ABW2MSF8_9FLAO</name>
<evidence type="ECO:0000256" key="4">
    <source>
        <dbReference type="SAM" id="Coils"/>
    </source>
</evidence>
<evidence type="ECO:0000259" key="5">
    <source>
        <dbReference type="PROSITE" id="PS50109"/>
    </source>
</evidence>
<dbReference type="SUPFAM" id="SSF47384">
    <property type="entry name" value="Homodimeric domain of signal transducing histidine kinase"/>
    <property type="match status" value="1"/>
</dbReference>
<reference evidence="7" key="1">
    <citation type="journal article" date="2019" name="Int. J. Syst. Evol. Microbiol.">
        <title>The Global Catalogue of Microorganisms (GCM) 10K type strain sequencing project: providing services to taxonomists for standard genome sequencing and annotation.</title>
        <authorList>
            <consortium name="The Broad Institute Genomics Platform"/>
            <consortium name="The Broad Institute Genome Sequencing Center for Infectious Disease"/>
            <person name="Wu L."/>
            <person name="Ma J."/>
        </authorList>
    </citation>
    <scope>NUCLEOTIDE SEQUENCE [LARGE SCALE GENOMIC DNA]</scope>
    <source>
        <strain evidence="7">CGMCC 1.16306</strain>
    </source>
</reference>
<dbReference type="Pfam" id="PF02518">
    <property type="entry name" value="HATPase_c"/>
    <property type="match status" value="1"/>
</dbReference>
<dbReference type="SUPFAM" id="SSF55874">
    <property type="entry name" value="ATPase domain of HSP90 chaperone/DNA topoisomerase II/histidine kinase"/>
    <property type="match status" value="1"/>
</dbReference>
<dbReference type="Gene3D" id="3.30.450.40">
    <property type="match status" value="1"/>
</dbReference>
<dbReference type="EMBL" id="JBHTBN010000002">
    <property type="protein sequence ID" value="MFC7357027.1"/>
    <property type="molecule type" value="Genomic_DNA"/>
</dbReference>
<dbReference type="InterPro" id="IPR036097">
    <property type="entry name" value="HisK_dim/P_sf"/>
</dbReference>
<gene>
    <name evidence="6" type="ORF">ACFQO1_04965</name>
</gene>
<protein>
    <recommendedName>
        <fullName evidence="2">histidine kinase</fullName>
        <ecNumber evidence="2">2.7.13.3</ecNumber>
    </recommendedName>
</protein>
<feature type="coiled-coil region" evidence="4">
    <location>
        <begin position="160"/>
        <end position="187"/>
    </location>
</feature>
<dbReference type="PRINTS" id="PR00344">
    <property type="entry name" value="BCTRLSENSOR"/>
</dbReference>
<evidence type="ECO:0000256" key="3">
    <source>
        <dbReference type="ARBA" id="ARBA00022553"/>
    </source>
</evidence>
<evidence type="ECO:0000256" key="1">
    <source>
        <dbReference type="ARBA" id="ARBA00000085"/>
    </source>
</evidence>
<evidence type="ECO:0000313" key="6">
    <source>
        <dbReference type="EMBL" id="MFC7357027.1"/>
    </source>
</evidence>
<dbReference type="InterPro" id="IPR005467">
    <property type="entry name" value="His_kinase_dom"/>
</dbReference>
<dbReference type="GO" id="GO:0005524">
    <property type="term" value="F:ATP binding"/>
    <property type="evidence" value="ECO:0007669"/>
    <property type="project" value="UniProtKB-KW"/>
</dbReference>
<dbReference type="InterPro" id="IPR029016">
    <property type="entry name" value="GAF-like_dom_sf"/>
</dbReference>
<dbReference type="CDD" id="cd00075">
    <property type="entry name" value="HATPase"/>
    <property type="match status" value="1"/>
</dbReference>
<keyword evidence="3" id="KW-0597">Phosphoprotein</keyword>
<dbReference type="PROSITE" id="PS50109">
    <property type="entry name" value="HIS_KIN"/>
    <property type="match status" value="1"/>
</dbReference>
<dbReference type="SMART" id="SM00065">
    <property type="entry name" value="GAF"/>
    <property type="match status" value="1"/>
</dbReference>
<dbReference type="InterPro" id="IPR003661">
    <property type="entry name" value="HisK_dim/P_dom"/>
</dbReference>
<evidence type="ECO:0000313" key="7">
    <source>
        <dbReference type="Proteomes" id="UP001596415"/>
    </source>
</evidence>
<dbReference type="RefSeq" id="WP_380216876.1">
    <property type="nucleotide sequence ID" value="NZ_JBHTBN010000002.1"/>
</dbReference>
<dbReference type="Gene3D" id="1.10.287.130">
    <property type="match status" value="1"/>
</dbReference>
<dbReference type="SMART" id="SM00387">
    <property type="entry name" value="HATPase_c"/>
    <property type="match status" value="1"/>
</dbReference>
<keyword evidence="7" id="KW-1185">Reference proteome</keyword>
<dbReference type="InterPro" id="IPR003594">
    <property type="entry name" value="HATPase_dom"/>
</dbReference>
<evidence type="ECO:0000256" key="2">
    <source>
        <dbReference type="ARBA" id="ARBA00012438"/>
    </source>
</evidence>
<dbReference type="SUPFAM" id="SSF55781">
    <property type="entry name" value="GAF domain-like"/>
    <property type="match status" value="1"/>
</dbReference>
<organism evidence="6 7">
    <name type="scientific">Jejudonia soesokkakensis</name>
    <dbReference type="NCBI Taxonomy" id="1323432"/>
    <lineage>
        <taxon>Bacteria</taxon>
        <taxon>Pseudomonadati</taxon>
        <taxon>Bacteroidota</taxon>
        <taxon>Flavobacteriia</taxon>
        <taxon>Flavobacteriales</taxon>
        <taxon>Flavobacteriaceae</taxon>
        <taxon>Jejudonia</taxon>
    </lineage>
</organism>
<dbReference type="Proteomes" id="UP001596415">
    <property type="component" value="Unassembled WGS sequence"/>
</dbReference>
<dbReference type="InterPro" id="IPR036890">
    <property type="entry name" value="HATPase_C_sf"/>
</dbReference>
<dbReference type="CDD" id="cd00082">
    <property type="entry name" value="HisKA"/>
    <property type="match status" value="1"/>
</dbReference>
<dbReference type="InterPro" id="IPR003018">
    <property type="entry name" value="GAF"/>
</dbReference>
<keyword evidence="6" id="KW-0547">Nucleotide-binding</keyword>
<comment type="catalytic activity">
    <reaction evidence="1">
        <text>ATP + protein L-histidine = ADP + protein N-phospho-L-histidine.</text>
        <dbReference type="EC" id="2.7.13.3"/>
    </reaction>
</comment>
<accession>A0ABW2MSF8</accession>
<sequence length="408" mass="45924">MIAPAIPENEKKRLKALKEYNLLDTLPESDLDGITKLVASICEVPISLVSLLDTDRNFLKSHYGVEDTESPRDISFCGHTIIDESPIFTIKDARKDIRFEDNPIVTERNVVFYAGVPLINKAGYALGTLCVFDTKPRELNKKQEEALLALSEQVLNLFEVRKQNTKLKRLQKKLKNKNVELKKFAGVVSHDMKMPLANMIVTSDILKAKYSNVIDDKGKEYLNYLKHSSFTLSDYITGLLAHYESDNVASRNSEKFDIHDLLEDIVDLLKINIDCEINFPEENIEIQCNRAALEQIFLNLVGNSIKYNDKEKIVINITFKEKEDFYRFKISDNGIGIPEDKQKEVFKLFSTIGSVDRNGNKGNGIGLSTVKNLVNNLGGKISIKSKVGESTVISFTVAKNNGKPKASV</sequence>
<feature type="domain" description="Histidine kinase" evidence="5">
    <location>
        <begin position="187"/>
        <end position="401"/>
    </location>
</feature>
<dbReference type="PANTHER" id="PTHR43102">
    <property type="entry name" value="SLR1143 PROTEIN"/>
    <property type="match status" value="1"/>
</dbReference>